<reference evidence="5 6" key="1">
    <citation type="submission" date="2024-04" db="EMBL/GenBank/DDBJ databases">
        <authorList>
            <consortium name="Genoscope - CEA"/>
            <person name="William W."/>
        </authorList>
    </citation>
    <scope>NUCLEOTIDE SEQUENCE [LARGE SCALE GENOMIC DNA]</scope>
</reference>
<protein>
    <recommendedName>
        <fullName evidence="7">Arginase</fullName>
    </recommendedName>
</protein>
<gene>
    <name evidence="5" type="ORF">GSLYS_00006841001</name>
</gene>
<dbReference type="AlphaFoldDB" id="A0AAV2HL36"/>
<evidence type="ECO:0008006" key="7">
    <source>
        <dbReference type="Google" id="ProtNLM"/>
    </source>
</evidence>
<dbReference type="InterPro" id="IPR023696">
    <property type="entry name" value="Ureohydrolase_dom_sf"/>
</dbReference>
<dbReference type="Pfam" id="PF00491">
    <property type="entry name" value="Arginase"/>
    <property type="match status" value="1"/>
</dbReference>
<accession>A0AAV2HL36</accession>
<comment type="similarity">
    <text evidence="4">Belongs to the arginase family.</text>
</comment>
<dbReference type="InterPro" id="IPR006035">
    <property type="entry name" value="Ureohydrolase"/>
</dbReference>
<dbReference type="Proteomes" id="UP001497497">
    <property type="component" value="Unassembled WGS sequence"/>
</dbReference>
<keyword evidence="6" id="KW-1185">Reference proteome</keyword>
<keyword evidence="2" id="KW-0378">Hydrolase</keyword>
<name>A0AAV2HL36_LYMST</name>
<feature type="non-terminal residue" evidence="5">
    <location>
        <position position="86"/>
    </location>
</feature>
<comment type="caution">
    <text evidence="5">The sequence shown here is derived from an EMBL/GenBank/DDBJ whole genome shotgun (WGS) entry which is preliminary data.</text>
</comment>
<evidence type="ECO:0000256" key="4">
    <source>
        <dbReference type="PROSITE-ProRule" id="PRU00742"/>
    </source>
</evidence>
<dbReference type="GO" id="GO:0004053">
    <property type="term" value="F:arginase activity"/>
    <property type="evidence" value="ECO:0007669"/>
    <property type="project" value="TreeGrafter"/>
</dbReference>
<dbReference type="GO" id="GO:0030145">
    <property type="term" value="F:manganese ion binding"/>
    <property type="evidence" value="ECO:0007669"/>
    <property type="project" value="TreeGrafter"/>
</dbReference>
<dbReference type="SUPFAM" id="SSF52768">
    <property type="entry name" value="Arginase/deacetylase"/>
    <property type="match status" value="1"/>
</dbReference>
<evidence type="ECO:0000256" key="3">
    <source>
        <dbReference type="ARBA" id="ARBA00023211"/>
    </source>
</evidence>
<keyword evidence="1" id="KW-0479">Metal-binding</keyword>
<dbReference type="EMBL" id="CAXITT010000126">
    <property type="protein sequence ID" value="CAL1532823.1"/>
    <property type="molecule type" value="Genomic_DNA"/>
</dbReference>
<evidence type="ECO:0000256" key="1">
    <source>
        <dbReference type="ARBA" id="ARBA00022723"/>
    </source>
</evidence>
<dbReference type="PRINTS" id="PR00116">
    <property type="entry name" value="ARGINASE"/>
</dbReference>
<evidence type="ECO:0000256" key="2">
    <source>
        <dbReference type="ARBA" id="ARBA00022801"/>
    </source>
</evidence>
<organism evidence="5 6">
    <name type="scientific">Lymnaea stagnalis</name>
    <name type="common">Great pond snail</name>
    <name type="synonym">Helix stagnalis</name>
    <dbReference type="NCBI Taxonomy" id="6523"/>
    <lineage>
        <taxon>Eukaryota</taxon>
        <taxon>Metazoa</taxon>
        <taxon>Spiralia</taxon>
        <taxon>Lophotrochozoa</taxon>
        <taxon>Mollusca</taxon>
        <taxon>Gastropoda</taxon>
        <taxon>Heterobranchia</taxon>
        <taxon>Euthyneura</taxon>
        <taxon>Panpulmonata</taxon>
        <taxon>Hygrophila</taxon>
        <taxon>Lymnaeoidea</taxon>
        <taxon>Lymnaeidae</taxon>
        <taxon>Lymnaea</taxon>
    </lineage>
</organism>
<sequence length="86" mass="9332">MKNHWPVGDANKLLSAEVKRVLEKGQRVLVLGGDHSLGIGSVHGHCQVEPDLIVIWVDAHADINTPLTTISGNMHGMSLSFLVKEL</sequence>
<evidence type="ECO:0000313" key="5">
    <source>
        <dbReference type="EMBL" id="CAL1532823.1"/>
    </source>
</evidence>
<dbReference type="PANTHER" id="PTHR43782">
    <property type="entry name" value="ARGINASE"/>
    <property type="match status" value="1"/>
</dbReference>
<keyword evidence="3" id="KW-0464">Manganese</keyword>
<dbReference type="GO" id="GO:0005829">
    <property type="term" value="C:cytosol"/>
    <property type="evidence" value="ECO:0007669"/>
    <property type="project" value="TreeGrafter"/>
</dbReference>
<dbReference type="PROSITE" id="PS51409">
    <property type="entry name" value="ARGINASE_2"/>
    <property type="match status" value="1"/>
</dbReference>
<dbReference type="GO" id="GO:0005634">
    <property type="term" value="C:nucleus"/>
    <property type="evidence" value="ECO:0007669"/>
    <property type="project" value="TreeGrafter"/>
</dbReference>
<dbReference type="Gene3D" id="3.40.800.10">
    <property type="entry name" value="Ureohydrolase domain"/>
    <property type="match status" value="1"/>
</dbReference>
<evidence type="ECO:0000313" key="6">
    <source>
        <dbReference type="Proteomes" id="UP001497497"/>
    </source>
</evidence>
<dbReference type="PANTHER" id="PTHR43782:SF3">
    <property type="entry name" value="ARGINASE"/>
    <property type="match status" value="1"/>
</dbReference>
<proteinExistence type="inferred from homology"/>